<evidence type="ECO:0000313" key="2">
    <source>
        <dbReference type="Proteomes" id="UP000824041"/>
    </source>
</evidence>
<reference evidence="1" key="1">
    <citation type="journal article" date="2021" name="PeerJ">
        <title>Extensive microbial diversity within the chicken gut microbiome revealed by metagenomics and culture.</title>
        <authorList>
            <person name="Gilroy R."/>
            <person name="Ravi A."/>
            <person name="Getino M."/>
            <person name="Pursley I."/>
            <person name="Horton D.L."/>
            <person name="Alikhan N.F."/>
            <person name="Baker D."/>
            <person name="Gharbi K."/>
            <person name="Hall N."/>
            <person name="Watson M."/>
            <person name="Adriaenssens E.M."/>
            <person name="Foster-Nyarko E."/>
            <person name="Jarju S."/>
            <person name="Secka A."/>
            <person name="Antonio M."/>
            <person name="Oren A."/>
            <person name="Chaudhuri R.R."/>
            <person name="La Ragione R."/>
            <person name="Hildebrand F."/>
            <person name="Pallen M.J."/>
        </authorList>
    </citation>
    <scope>NUCLEOTIDE SEQUENCE</scope>
    <source>
        <strain evidence="1">14324</strain>
    </source>
</reference>
<dbReference type="InterPro" id="IPR032675">
    <property type="entry name" value="LRR_dom_sf"/>
</dbReference>
<proteinExistence type="predicted"/>
<reference evidence="1" key="2">
    <citation type="submission" date="2021-04" db="EMBL/GenBank/DDBJ databases">
        <authorList>
            <person name="Gilroy R."/>
        </authorList>
    </citation>
    <scope>NUCLEOTIDE SEQUENCE</scope>
    <source>
        <strain evidence="1">14324</strain>
    </source>
</reference>
<name>A0A9D2IUJ6_9FIRM</name>
<comment type="caution">
    <text evidence="1">The sequence shown here is derived from an EMBL/GenBank/DDBJ whole genome shotgun (WGS) entry which is preliminary data.</text>
</comment>
<dbReference type="EMBL" id="DXBU01000127">
    <property type="protein sequence ID" value="HIZ22982.1"/>
    <property type="molecule type" value="Genomic_DNA"/>
</dbReference>
<protein>
    <submittedName>
        <fullName evidence="1">Leucine-rich repeat domain-containing protein</fullName>
    </submittedName>
</protein>
<sequence>MNWKNMNIADDAFDPDSKVIVSTIGQPYEERPYFVLDMEGGLLWDEGGVLYWDTMDRVVDFFNDRENVTVSHDLWAATIIGRKSFYGADKMKTLTILPGIETIETKAFYGCVNLTAVNIPDSVTEIAEDAFDSCPKVSFYTTKGSYAEAYARQHGIPVSYIPKAPHIDQVTVYNNMITVDVSGFSGDAYYCVLGTRMGENGVPVRENGGRIAVGQTGRKVVFRNVPEGNYYIAARALTVNGTEKDYSVWSNVEDADISVETPKRPRITNAKVSGKNLSVTVDVINPKKKNVSLKNLKAGTYYLGIQTYRIEDGNRIYSQWSPLKKIVIR</sequence>
<dbReference type="Gene3D" id="3.80.10.10">
    <property type="entry name" value="Ribonuclease Inhibitor"/>
    <property type="match status" value="1"/>
</dbReference>
<evidence type="ECO:0000313" key="1">
    <source>
        <dbReference type="EMBL" id="HIZ22982.1"/>
    </source>
</evidence>
<dbReference type="InterPro" id="IPR026906">
    <property type="entry name" value="LRR_5"/>
</dbReference>
<accession>A0A9D2IUJ6</accession>
<dbReference type="Pfam" id="PF13306">
    <property type="entry name" value="LRR_5"/>
    <property type="match status" value="1"/>
</dbReference>
<dbReference type="AlphaFoldDB" id="A0A9D2IUJ6"/>
<organism evidence="1 2">
    <name type="scientific">Candidatus Blautia faecigallinarum</name>
    <dbReference type="NCBI Taxonomy" id="2838488"/>
    <lineage>
        <taxon>Bacteria</taxon>
        <taxon>Bacillati</taxon>
        <taxon>Bacillota</taxon>
        <taxon>Clostridia</taxon>
        <taxon>Lachnospirales</taxon>
        <taxon>Lachnospiraceae</taxon>
        <taxon>Blautia</taxon>
    </lineage>
</organism>
<gene>
    <name evidence="1" type="ORF">IAA21_09340</name>
</gene>
<dbReference type="Proteomes" id="UP000824041">
    <property type="component" value="Unassembled WGS sequence"/>
</dbReference>